<comment type="caution">
    <text evidence="6">The sequence shown here is derived from an EMBL/GenBank/DDBJ whole genome shotgun (WGS) entry which is preliminary data.</text>
</comment>
<dbReference type="InterPro" id="IPR050950">
    <property type="entry name" value="HTH-type_LysR_regulators"/>
</dbReference>
<dbReference type="PRINTS" id="PR00039">
    <property type="entry name" value="HTHLYSR"/>
</dbReference>
<dbReference type="Gene3D" id="1.10.10.10">
    <property type="entry name" value="Winged helix-like DNA-binding domain superfamily/Winged helix DNA-binding domain"/>
    <property type="match status" value="1"/>
</dbReference>
<evidence type="ECO:0000256" key="4">
    <source>
        <dbReference type="ARBA" id="ARBA00023163"/>
    </source>
</evidence>
<dbReference type="Pfam" id="PF00126">
    <property type="entry name" value="HTH_1"/>
    <property type="match status" value="1"/>
</dbReference>
<proteinExistence type="inferred from homology"/>
<dbReference type="PROSITE" id="PS50931">
    <property type="entry name" value="HTH_LYSR"/>
    <property type="match status" value="1"/>
</dbReference>
<dbReference type="CDD" id="cd05466">
    <property type="entry name" value="PBP2_LTTR_substrate"/>
    <property type="match status" value="1"/>
</dbReference>
<accession>A0A5C4MN78</accession>
<dbReference type="GO" id="GO:0003700">
    <property type="term" value="F:DNA-binding transcription factor activity"/>
    <property type="evidence" value="ECO:0007669"/>
    <property type="project" value="InterPro"/>
</dbReference>
<keyword evidence="4" id="KW-0804">Transcription</keyword>
<dbReference type="SUPFAM" id="SSF46785">
    <property type="entry name" value="Winged helix' DNA-binding domain"/>
    <property type="match status" value="1"/>
</dbReference>
<keyword evidence="2" id="KW-0805">Transcription regulation</keyword>
<evidence type="ECO:0000313" key="6">
    <source>
        <dbReference type="EMBL" id="TNC47282.1"/>
    </source>
</evidence>
<dbReference type="SUPFAM" id="SSF53850">
    <property type="entry name" value="Periplasmic binding protein-like II"/>
    <property type="match status" value="1"/>
</dbReference>
<comment type="similarity">
    <text evidence="1">Belongs to the LysR transcriptional regulatory family.</text>
</comment>
<organism evidence="6 7">
    <name type="scientific">Rubellimicrobium rubrum</name>
    <dbReference type="NCBI Taxonomy" id="2585369"/>
    <lineage>
        <taxon>Bacteria</taxon>
        <taxon>Pseudomonadati</taxon>
        <taxon>Pseudomonadota</taxon>
        <taxon>Alphaproteobacteria</taxon>
        <taxon>Rhodobacterales</taxon>
        <taxon>Roseobacteraceae</taxon>
        <taxon>Rubellimicrobium</taxon>
    </lineage>
</organism>
<dbReference type="EMBL" id="VDFU01000027">
    <property type="protein sequence ID" value="TNC47282.1"/>
    <property type="molecule type" value="Genomic_DNA"/>
</dbReference>
<dbReference type="InterPro" id="IPR036390">
    <property type="entry name" value="WH_DNA-bd_sf"/>
</dbReference>
<dbReference type="AlphaFoldDB" id="A0A5C4MN78"/>
<dbReference type="InterPro" id="IPR036388">
    <property type="entry name" value="WH-like_DNA-bd_sf"/>
</dbReference>
<dbReference type="Gene3D" id="3.40.190.290">
    <property type="match status" value="1"/>
</dbReference>
<evidence type="ECO:0000256" key="1">
    <source>
        <dbReference type="ARBA" id="ARBA00009437"/>
    </source>
</evidence>
<dbReference type="PANTHER" id="PTHR30419">
    <property type="entry name" value="HTH-TYPE TRANSCRIPTIONAL REGULATOR YBHD"/>
    <property type="match status" value="1"/>
</dbReference>
<evidence type="ECO:0000256" key="3">
    <source>
        <dbReference type="ARBA" id="ARBA00023125"/>
    </source>
</evidence>
<keyword evidence="3" id="KW-0238">DNA-binding</keyword>
<evidence type="ECO:0000256" key="2">
    <source>
        <dbReference type="ARBA" id="ARBA00023015"/>
    </source>
</evidence>
<evidence type="ECO:0000259" key="5">
    <source>
        <dbReference type="PROSITE" id="PS50931"/>
    </source>
</evidence>
<dbReference type="GO" id="GO:0005829">
    <property type="term" value="C:cytosol"/>
    <property type="evidence" value="ECO:0007669"/>
    <property type="project" value="TreeGrafter"/>
</dbReference>
<dbReference type="RefSeq" id="WP_139078238.1">
    <property type="nucleotide sequence ID" value="NZ_VDFU01000027.1"/>
</dbReference>
<name>A0A5C4MN78_9RHOB</name>
<feature type="domain" description="HTH lysR-type" evidence="5">
    <location>
        <begin position="1"/>
        <end position="60"/>
    </location>
</feature>
<dbReference type="Proteomes" id="UP000305887">
    <property type="component" value="Unassembled WGS sequence"/>
</dbReference>
<protein>
    <submittedName>
        <fullName evidence="6">LysR family transcriptional regulator</fullName>
    </submittedName>
</protein>
<reference evidence="6 7" key="1">
    <citation type="submission" date="2019-06" db="EMBL/GenBank/DDBJ databases">
        <title>YIM 131921 draft genome.</title>
        <authorList>
            <person name="Jiang L."/>
        </authorList>
    </citation>
    <scope>NUCLEOTIDE SEQUENCE [LARGE SCALE GENOMIC DNA]</scope>
    <source>
        <strain evidence="6 7">YIM 131921</strain>
    </source>
</reference>
<gene>
    <name evidence="6" type="ORF">FHG66_16955</name>
</gene>
<dbReference type="InterPro" id="IPR005119">
    <property type="entry name" value="LysR_subst-bd"/>
</dbReference>
<sequence>MKFDERHLVQIAAVVAYGGVTEAARELGLSQPAISRTIAMIERRLGEPLFVKGRRPLRPTPLGELIAKHGEVILRASRKVSENIASYRQGSTGVVRIGGVPYFMDAFISGMIASFQVQHPDVRVDQSYGHFSELSAQLESDQIDLAITPMGTSDPGENLHFVPLLPARNVVTGRSRHPLLAKRILATTDVLFYPWVAPLPGSPLLLDLHSILLTLGIDEVAIRYSGGSLMSVCNYITKTDALAILPHSVVFSMRHENRIAIIPLDIPQPKRIIGILSSAAAPMNAAVQRMSDHIAREFASLSEAIQRHERSLVWGH</sequence>
<dbReference type="GO" id="GO:0003677">
    <property type="term" value="F:DNA binding"/>
    <property type="evidence" value="ECO:0007669"/>
    <property type="project" value="UniProtKB-KW"/>
</dbReference>
<evidence type="ECO:0000313" key="7">
    <source>
        <dbReference type="Proteomes" id="UP000305887"/>
    </source>
</evidence>
<dbReference type="PANTHER" id="PTHR30419:SF8">
    <property type="entry name" value="NITROGEN ASSIMILATION TRANSCRIPTIONAL ACTIVATOR-RELATED"/>
    <property type="match status" value="1"/>
</dbReference>
<dbReference type="OrthoDB" id="7260751at2"/>
<dbReference type="InterPro" id="IPR000847">
    <property type="entry name" value="LysR_HTH_N"/>
</dbReference>
<dbReference type="Pfam" id="PF03466">
    <property type="entry name" value="LysR_substrate"/>
    <property type="match status" value="1"/>
</dbReference>
<keyword evidence="7" id="KW-1185">Reference proteome</keyword>